<dbReference type="EMBL" id="BLAD01000082">
    <property type="protein sequence ID" value="GES04457.1"/>
    <property type="molecule type" value="Genomic_DNA"/>
</dbReference>
<accession>A0A5M3W5Y1</accession>
<reference evidence="1 2" key="1">
    <citation type="submission" date="2019-10" db="EMBL/GenBank/DDBJ databases">
        <title>Whole genome shotgun sequence of Acrocarpospora corrugata NBRC 13972.</title>
        <authorList>
            <person name="Ichikawa N."/>
            <person name="Kimura A."/>
            <person name="Kitahashi Y."/>
            <person name="Komaki H."/>
            <person name="Oguchi A."/>
        </authorList>
    </citation>
    <scope>NUCLEOTIDE SEQUENCE [LARGE SCALE GENOMIC DNA]</scope>
    <source>
        <strain evidence="1 2">NBRC 13972</strain>
    </source>
</reference>
<dbReference type="InterPro" id="IPR012291">
    <property type="entry name" value="CBM2_carb-bd_dom_sf"/>
</dbReference>
<dbReference type="AlphaFoldDB" id="A0A5M3W5Y1"/>
<dbReference type="SUPFAM" id="SSF49384">
    <property type="entry name" value="Carbohydrate-binding domain"/>
    <property type="match status" value="1"/>
</dbReference>
<evidence type="ECO:0000313" key="2">
    <source>
        <dbReference type="Proteomes" id="UP000334990"/>
    </source>
</evidence>
<dbReference type="Gene3D" id="2.60.40.290">
    <property type="match status" value="1"/>
</dbReference>
<evidence type="ECO:0000313" key="1">
    <source>
        <dbReference type="EMBL" id="GES04457.1"/>
    </source>
</evidence>
<sequence length="82" mass="8643">MPTGRVVTSLRSVTSVSPALGTGQSVTIGFYGTYTGTNASPTLFTLNDVPCTANTARSARLTSPVNGQVFTVLTEVQRLRLH</sequence>
<dbReference type="Proteomes" id="UP000334990">
    <property type="component" value="Unassembled WGS sequence"/>
</dbReference>
<dbReference type="GO" id="GO:0030247">
    <property type="term" value="F:polysaccharide binding"/>
    <property type="evidence" value="ECO:0007669"/>
    <property type="project" value="InterPro"/>
</dbReference>
<protein>
    <submittedName>
        <fullName evidence="1">Uncharacterized protein</fullName>
    </submittedName>
</protein>
<keyword evidence="2" id="KW-1185">Reference proteome</keyword>
<organism evidence="1 2">
    <name type="scientific">Acrocarpospora corrugata</name>
    <dbReference type="NCBI Taxonomy" id="35763"/>
    <lineage>
        <taxon>Bacteria</taxon>
        <taxon>Bacillati</taxon>
        <taxon>Actinomycetota</taxon>
        <taxon>Actinomycetes</taxon>
        <taxon>Streptosporangiales</taxon>
        <taxon>Streptosporangiaceae</taxon>
        <taxon>Acrocarpospora</taxon>
    </lineage>
</organism>
<name>A0A5M3W5Y1_9ACTN</name>
<dbReference type="InterPro" id="IPR008965">
    <property type="entry name" value="CBM2/CBM3_carb-bd_dom_sf"/>
</dbReference>
<gene>
    <name evidence="1" type="ORF">Acor_65250</name>
</gene>
<dbReference type="GO" id="GO:0004553">
    <property type="term" value="F:hydrolase activity, hydrolyzing O-glycosyl compounds"/>
    <property type="evidence" value="ECO:0007669"/>
    <property type="project" value="InterPro"/>
</dbReference>
<comment type="caution">
    <text evidence="1">The sequence shown here is derived from an EMBL/GenBank/DDBJ whole genome shotgun (WGS) entry which is preliminary data.</text>
</comment>
<proteinExistence type="predicted"/>